<evidence type="ECO:0000256" key="1">
    <source>
        <dbReference type="ARBA" id="ARBA00008853"/>
    </source>
</evidence>
<dbReference type="SUPFAM" id="SSF63829">
    <property type="entry name" value="Calcium-dependent phosphotriesterase"/>
    <property type="match status" value="1"/>
</dbReference>
<dbReference type="InterPro" id="IPR005511">
    <property type="entry name" value="SMP-30"/>
</dbReference>
<dbReference type="RefSeq" id="WP_266150642.1">
    <property type="nucleotide sequence ID" value="NZ_CP064028.1"/>
</dbReference>
<dbReference type="PRINTS" id="PR01790">
    <property type="entry name" value="SMP30FAMILY"/>
</dbReference>
<dbReference type="Pfam" id="PF08450">
    <property type="entry name" value="SGL"/>
    <property type="match status" value="1"/>
</dbReference>
<dbReference type="PANTHER" id="PTHR10907:SF47">
    <property type="entry name" value="REGUCALCIN"/>
    <property type="match status" value="1"/>
</dbReference>
<dbReference type="PANTHER" id="PTHR10907">
    <property type="entry name" value="REGUCALCIN"/>
    <property type="match status" value="1"/>
</dbReference>
<sequence>MNDVAGVAVLLQNELGEGIVWCEREQALYWTDIQASTLWRYRIDEGALDHWLLPERLGCFALCEVDGWLLLGLASRLAFFHPASQTLTPITEVEAQQPTRINDGACDRSGRFVFGTFHEPADGGARLPVGSFYRLNRNLSLERLSLPGVAISNSIAFSPGGERMYFCDSTTPVIRVCDYGDDCGATSEFARIDDAHGEPDGSIVDIAGGLWNAQWGLGRVVRYTPEGRLDSCIEVPASQPTRMALGGADRSTLYITSARLGLDARSLAAQPLAGSLFAAQVDVAGLPEPRFAGPPEHVIATASS</sequence>
<evidence type="ECO:0000313" key="4">
    <source>
        <dbReference type="Proteomes" id="UP001595961"/>
    </source>
</evidence>
<dbReference type="Proteomes" id="UP001595961">
    <property type="component" value="Unassembled WGS sequence"/>
</dbReference>
<organism evidence="3 4">
    <name type="scientific">Dyella halodurans</name>
    <dbReference type="NCBI Taxonomy" id="1920171"/>
    <lineage>
        <taxon>Bacteria</taxon>
        <taxon>Pseudomonadati</taxon>
        <taxon>Pseudomonadota</taxon>
        <taxon>Gammaproteobacteria</taxon>
        <taxon>Lysobacterales</taxon>
        <taxon>Rhodanobacteraceae</taxon>
        <taxon>Dyella</taxon>
    </lineage>
</organism>
<keyword evidence="4" id="KW-1185">Reference proteome</keyword>
<dbReference type="Gene3D" id="2.120.10.30">
    <property type="entry name" value="TolB, C-terminal domain"/>
    <property type="match status" value="1"/>
</dbReference>
<dbReference type="InterPro" id="IPR011042">
    <property type="entry name" value="6-blade_b-propeller_TolB-like"/>
</dbReference>
<dbReference type="EC" id="3.1.1.99" evidence="3"/>
<comment type="similarity">
    <text evidence="1">Belongs to the SMP-30/CGR1 family.</text>
</comment>
<feature type="domain" description="SMP-30/Gluconolactonase/LRE-like region" evidence="2">
    <location>
        <begin position="15"/>
        <end position="259"/>
    </location>
</feature>
<accession>A0ABV9BZ33</accession>
<gene>
    <name evidence="3" type="ORF">ACFO5W_04665</name>
</gene>
<proteinExistence type="inferred from homology"/>
<evidence type="ECO:0000259" key="2">
    <source>
        <dbReference type="Pfam" id="PF08450"/>
    </source>
</evidence>
<reference evidence="4" key="1">
    <citation type="journal article" date="2019" name="Int. J. Syst. Evol. Microbiol.">
        <title>The Global Catalogue of Microorganisms (GCM) 10K type strain sequencing project: providing services to taxonomists for standard genome sequencing and annotation.</title>
        <authorList>
            <consortium name="The Broad Institute Genomics Platform"/>
            <consortium name="The Broad Institute Genome Sequencing Center for Infectious Disease"/>
            <person name="Wu L."/>
            <person name="Ma J."/>
        </authorList>
    </citation>
    <scope>NUCLEOTIDE SEQUENCE [LARGE SCALE GENOMIC DNA]</scope>
    <source>
        <strain evidence="4">CCM 4481</strain>
    </source>
</reference>
<dbReference type="EMBL" id="JBHSGA010000008">
    <property type="protein sequence ID" value="MFC4525922.1"/>
    <property type="molecule type" value="Genomic_DNA"/>
</dbReference>
<dbReference type="InterPro" id="IPR013658">
    <property type="entry name" value="SGL"/>
</dbReference>
<protein>
    <submittedName>
        <fullName evidence="3">SMP-30/gluconolactonase/LRE family protein</fullName>
        <ecNumber evidence="3">3.1.1.99</ecNumber>
    </submittedName>
</protein>
<keyword evidence="3" id="KW-0378">Hydrolase</keyword>
<comment type="caution">
    <text evidence="3">The sequence shown here is derived from an EMBL/GenBank/DDBJ whole genome shotgun (WGS) entry which is preliminary data.</text>
</comment>
<dbReference type="GO" id="GO:0016787">
    <property type="term" value="F:hydrolase activity"/>
    <property type="evidence" value="ECO:0007669"/>
    <property type="project" value="UniProtKB-KW"/>
</dbReference>
<name>A0ABV9BZ33_9GAMM</name>
<evidence type="ECO:0000313" key="3">
    <source>
        <dbReference type="EMBL" id="MFC4525922.1"/>
    </source>
</evidence>